<keyword evidence="3" id="KW-1185">Reference proteome</keyword>
<keyword evidence="1" id="KW-1133">Transmembrane helix</keyword>
<organism evidence="2 3">
    <name type="scientific">Aromia moschata</name>
    <dbReference type="NCBI Taxonomy" id="1265417"/>
    <lineage>
        <taxon>Eukaryota</taxon>
        <taxon>Metazoa</taxon>
        <taxon>Ecdysozoa</taxon>
        <taxon>Arthropoda</taxon>
        <taxon>Hexapoda</taxon>
        <taxon>Insecta</taxon>
        <taxon>Pterygota</taxon>
        <taxon>Neoptera</taxon>
        <taxon>Endopterygota</taxon>
        <taxon>Coleoptera</taxon>
        <taxon>Polyphaga</taxon>
        <taxon>Cucujiformia</taxon>
        <taxon>Chrysomeloidea</taxon>
        <taxon>Cerambycidae</taxon>
        <taxon>Cerambycinae</taxon>
        <taxon>Callichromatini</taxon>
        <taxon>Aromia</taxon>
    </lineage>
</organism>
<reference evidence="2" key="1">
    <citation type="journal article" date="2023" name="Insect Mol. Biol.">
        <title>Genome sequencing provides insights into the evolution of gene families encoding plant cell wall-degrading enzymes in longhorned beetles.</title>
        <authorList>
            <person name="Shin N.R."/>
            <person name="Okamura Y."/>
            <person name="Kirsch R."/>
            <person name="Pauchet Y."/>
        </authorList>
    </citation>
    <scope>NUCLEOTIDE SEQUENCE</scope>
    <source>
        <strain evidence="2">AMC_N1</strain>
    </source>
</reference>
<dbReference type="Proteomes" id="UP001162162">
    <property type="component" value="Unassembled WGS sequence"/>
</dbReference>
<name>A0AAV8Z6T2_9CUCU</name>
<evidence type="ECO:0000313" key="3">
    <source>
        <dbReference type="Proteomes" id="UP001162162"/>
    </source>
</evidence>
<evidence type="ECO:0000256" key="1">
    <source>
        <dbReference type="SAM" id="Phobius"/>
    </source>
</evidence>
<accession>A0AAV8Z6T2</accession>
<comment type="caution">
    <text evidence="2">The sequence shown here is derived from an EMBL/GenBank/DDBJ whole genome shotgun (WGS) entry which is preliminary data.</text>
</comment>
<dbReference type="AlphaFoldDB" id="A0AAV8Z6T2"/>
<protein>
    <submittedName>
        <fullName evidence="2">Uncharacterized protein</fullName>
    </submittedName>
</protein>
<sequence>MSHVRKVPRKRQAVVDDDTKLNLLLALEENPITPARQLARDRMYEKRKSFFSARTIGNVMAGMLLWHATSSLVGSLFGGSSYKRPVNVYNYYNQPAEAKQEMKLPSNILTLCEGSNTALCTSGTTAICTTNNTVLCVTTMTKATPCAEENNALCINTTIPCTDPENPLCKNMTSQQKEAPVNLPCFTNLTVDVNLLNEPDGQNKDHKYCVTTMAVAGPEYKDCTAEDRGSDFRSVLEVASEAYFNRYPERRQPNMSIFGRLKENLVEYGGFNKPRPKKLSYSRC</sequence>
<gene>
    <name evidence="2" type="ORF">NQ318_011577</name>
</gene>
<keyword evidence="1" id="KW-0812">Transmembrane</keyword>
<feature type="transmembrane region" description="Helical" evidence="1">
    <location>
        <begin position="56"/>
        <end position="77"/>
    </location>
</feature>
<proteinExistence type="predicted"/>
<dbReference type="EMBL" id="JAPWTK010000011">
    <property type="protein sequence ID" value="KAJ8959844.1"/>
    <property type="molecule type" value="Genomic_DNA"/>
</dbReference>
<evidence type="ECO:0000313" key="2">
    <source>
        <dbReference type="EMBL" id="KAJ8959844.1"/>
    </source>
</evidence>
<keyword evidence="1" id="KW-0472">Membrane</keyword>